<dbReference type="EMBL" id="SMKY01000090">
    <property type="protein sequence ID" value="TDD80576.1"/>
    <property type="molecule type" value="Genomic_DNA"/>
</dbReference>
<evidence type="ECO:0000313" key="3">
    <source>
        <dbReference type="Proteomes" id="UP000295578"/>
    </source>
</evidence>
<evidence type="ECO:0000256" key="1">
    <source>
        <dbReference type="SAM" id="MobiDB-lite"/>
    </source>
</evidence>
<dbReference type="InterPro" id="IPR006764">
    <property type="entry name" value="SAM_dep_MeTrfase_SAV2177_type"/>
</dbReference>
<keyword evidence="3" id="KW-1185">Reference proteome</keyword>
<dbReference type="GO" id="GO:0032259">
    <property type="term" value="P:methylation"/>
    <property type="evidence" value="ECO:0007669"/>
    <property type="project" value="UniProtKB-KW"/>
</dbReference>
<dbReference type="PIRSF" id="PIRSF017393">
    <property type="entry name" value="MTase_SAV2177"/>
    <property type="match status" value="1"/>
</dbReference>
<keyword evidence="2" id="KW-0808">Transferase</keyword>
<organism evidence="2 3">
    <name type="scientific">Actinomadura darangshiensis</name>
    <dbReference type="NCBI Taxonomy" id="705336"/>
    <lineage>
        <taxon>Bacteria</taxon>
        <taxon>Bacillati</taxon>
        <taxon>Actinomycetota</taxon>
        <taxon>Actinomycetes</taxon>
        <taxon>Streptosporangiales</taxon>
        <taxon>Thermomonosporaceae</taxon>
        <taxon>Actinomadura</taxon>
    </lineage>
</organism>
<accession>A0A4R5B7Y7</accession>
<dbReference type="Gene3D" id="3.40.50.150">
    <property type="entry name" value="Vaccinia Virus protein VP39"/>
    <property type="match status" value="1"/>
</dbReference>
<comment type="caution">
    <text evidence="2">The sequence shown here is derived from an EMBL/GenBank/DDBJ whole genome shotgun (WGS) entry which is preliminary data.</text>
</comment>
<name>A0A4R5B7Y7_9ACTN</name>
<proteinExistence type="predicted"/>
<gene>
    <name evidence="2" type="ORF">E1293_20450</name>
</gene>
<keyword evidence="2" id="KW-0489">Methyltransferase</keyword>
<protein>
    <submittedName>
        <fullName evidence="2">SAM-dependent methyltransferase</fullName>
    </submittedName>
</protein>
<dbReference type="GO" id="GO:0008168">
    <property type="term" value="F:methyltransferase activity"/>
    <property type="evidence" value="ECO:0007669"/>
    <property type="project" value="UniProtKB-KW"/>
</dbReference>
<dbReference type="AlphaFoldDB" id="A0A4R5B7Y7"/>
<reference evidence="2 3" key="1">
    <citation type="submission" date="2019-03" db="EMBL/GenBank/DDBJ databases">
        <title>Draft genome sequences of novel Actinobacteria.</title>
        <authorList>
            <person name="Sahin N."/>
            <person name="Ay H."/>
            <person name="Saygin H."/>
        </authorList>
    </citation>
    <scope>NUCLEOTIDE SEQUENCE [LARGE SCALE GENOMIC DNA]</scope>
    <source>
        <strain evidence="2 3">DSM 45941</strain>
    </source>
</reference>
<dbReference type="OrthoDB" id="3216820at2"/>
<feature type="region of interest" description="Disordered" evidence="1">
    <location>
        <begin position="27"/>
        <end position="51"/>
    </location>
</feature>
<dbReference type="SUPFAM" id="SSF53335">
    <property type="entry name" value="S-adenosyl-L-methionine-dependent methyltransferases"/>
    <property type="match status" value="1"/>
</dbReference>
<evidence type="ECO:0000313" key="2">
    <source>
        <dbReference type="EMBL" id="TDD80576.1"/>
    </source>
</evidence>
<dbReference type="Proteomes" id="UP000295578">
    <property type="component" value="Unassembled WGS sequence"/>
</dbReference>
<sequence>MNRDNQDRWLSESSTSNFIRWKGSCASRRRPVGDPAPGTGVPSIPRTDGTAPQSARVWNYWLGGRDHYPADRLAGDRFIGLYPKIVDVARHSRAFLARAVRYLAGEAGIRQFIDIGTGLPATDNTHEVAQRAAPDARIVYVDNDPLVLAHARALLTGTREGATDYVDADLRDPGRILAEAARTLDLDRPVGLLVLNTLGHVRDDDEARSIVGHLLDGLPAGSHLAVADGTDVLTGEAFRTAVDMWNQASDTPYHLRTPDVIAGFFTGLRLLDPGVVPVSRWRAEPDPSGEPDEVDEFCAVGRKTS</sequence>
<dbReference type="Pfam" id="PF04672">
    <property type="entry name" value="Methyltransf_19"/>
    <property type="match status" value="1"/>
</dbReference>
<dbReference type="InterPro" id="IPR029063">
    <property type="entry name" value="SAM-dependent_MTases_sf"/>
</dbReference>